<dbReference type="Proteomes" id="UP000253383">
    <property type="component" value="Unassembled WGS sequence"/>
</dbReference>
<protein>
    <submittedName>
        <fullName evidence="1">Uncharacterized protein</fullName>
    </submittedName>
</protein>
<dbReference type="AlphaFoldDB" id="A0A368JLL7"/>
<reference evidence="1 2" key="1">
    <citation type="submission" date="2018-07" db="EMBL/GenBank/DDBJ databases">
        <title>Genome analysis of Larkinella rosea.</title>
        <authorList>
            <person name="Zhou Z."/>
            <person name="Wang G."/>
        </authorList>
    </citation>
    <scope>NUCLEOTIDE SEQUENCE [LARGE SCALE GENOMIC DNA]</scope>
    <source>
        <strain evidence="2">zzj9</strain>
    </source>
</reference>
<sequence>MLVRRELGSQSISENTELVQQRFILTTQRYAVEVDREIQGEAMVSIWEDGVKGVKQVGE</sequence>
<evidence type="ECO:0000313" key="1">
    <source>
        <dbReference type="EMBL" id="RCR68537.1"/>
    </source>
</evidence>
<gene>
    <name evidence="1" type="ORF">DUE52_15570</name>
</gene>
<dbReference type="RefSeq" id="WP_114406956.1">
    <property type="nucleotide sequence ID" value="NZ_QOWE01000012.1"/>
</dbReference>
<evidence type="ECO:0000313" key="2">
    <source>
        <dbReference type="Proteomes" id="UP000253383"/>
    </source>
</evidence>
<organism evidence="1 2">
    <name type="scientific">Larkinella punicea</name>
    <dbReference type="NCBI Taxonomy" id="2315727"/>
    <lineage>
        <taxon>Bacteria</taxon>
        <taxon>Pseudomonadati</taxon>
        <taxon>Bacteroidota</taxon>
        <taxon>Cytophagia</taxon>
        <taxon>Cytophagales</taxon>
        <taxon>Spirosomataceae</taxon>
        <taxon>Larkinella</taxon>
    </lineage>
</organism>
<accession>A0A368JLL7</accession>
<dbReference type="EMBL" id="QOWE01000012">
    <property type="protein sequence ID" value="RCR68537.1"/>
    <property type="molecule type" value="Genomic_DNA"/>
</dbReference>
<keyword evidence="2" id="KW-1185">Reference proteome</keyword>
<comment type="caution">
    <text evidence="1">The sequence shown here is derived from an EMBL/GenBank/DDBJ whole genome shotgun (WGS) entry which is preliminary data.</text>
</comment>
<name>A0A368JLL7_9BACT</name>
<proteinExistence type="predicted"/>